<organism evidence="3 4">
    <name type="scientific">Phyllachora maydis</name>
    <dbReference type="NCBI Taxonomy" id="1825666"/>
    <lineage>
        <taxon>Eukaryota</taxon>
        <taxon>Fungi</taxon>
        <taxon>Dikarya</taxon>
        <taxon>Ascomycota</taxon>
        <taxon>Pezizomycotina</taxon>
        <taxon>Sordariomycetes</taxon>
        <taxon>Sordariomycetidae</taxon>
        <taxon>Phyllachorales</taxon>
        <taxon>Phyllachoraceae</taxon>
        <taxon>Phyllachora</taxon>
    </lineage>
</organism>
<dbReference type="InterPro" id="IPR024336">
    <property type="entry name" value="tRNA_splic_suSen54_N"/>
</dbReference>
<dbReference type="PANTHER" id="PTHR36419">
    <property type="entry name" value="ARRESTIN FAMILY PROTEIN 1"/>
    <property type="match status" value="1"/>
</dbReference>
<feature type="compositionally biased region" description="Basic and acidic residues" evidence="1">
    <location>
        <begin position="1316"/>
        <end position="1333"/>
    </location>
</feature>
<evidence type="ECO:0000313" key="3">
    <source>
        <dbReference type="EMBL" id="KAK2071950.1"/>
    </source>
</evidence>
<name>A0AAD9I7B1_9PEZI</name>
<comment type="caution">
    <text evidence="3">The sequence shown here is derived from an EMBL/GenBank/DDBJ whole genome shotgun (WGS) entry which is preliminary data.</text>
</comment>
<sequence length="1496" mass="165957">MNVPLAPSKLIQASVRVSGLPNSSFLVGYPGISATLPRIQGQVEIRPATGFSAPVHISLVRICLQRRETIHPAAENVAKRHLGTPRRETTELVGKELLLFRCQDGKDSEAVIAMDLPFVLFIPFGRGGQETNRRIPPASLQLASRTAETYYELVVTVQQGPSLQTKKTLPIPLQRYDTLSTFGMYNRVENKVVTSDNIVTLGISLPKWSYGPLDPITVYIKVAPNPDWLNKAKKVTIQKITLAIEEEITFNPEGDEPTKKINKIAKHVQTVARDLRDADGIVKRGKPEFPQYEVTSFTTTSTLYKIDFFLVIKANLTAARDITLRQPIVICPMDSQACKDEMAAIEQAAMDAAHVDPQSHVLAHQTVIRAGSAGAIRHLGLCERWFESREKESDRDSMVLSRRDYSQPVCSETCHPSAKLTFLCYVTISAMDDLDDPSTTPCALEGDETDRNAADEALEDEAQDFRLFESMFRKRGGLSAQTIRKGTKDFEAHGTRAQESSLNQSLQAMEEILSYTRVHTAKDWTRGWYFPDKWAECAGDDANEAWEFPQNEAAPVVSNGADGHAATAQKAGSKQPTAGRWPLEACHRVVVVERSGSTDRSVGRAIPNQAKDRPARSLDWLLPEEALYLVERGALDLWHPFQALEDTLPPKLEKETGIWERPQHGAQGDPDEFDLGVPLSLEAAYSLLIGEDGERGKVSLRYRRTADPSSAHPCGQLTRLQHQVYEYMAVVDAQETSTPTYQETMSLLDAIPETPPPAYLLGPDHGVINYMRFSDANFGAERLYEDFDRKTTTVGGPKTGVEFPVAILTERFSLTPKHFESADYIITQTERSFSPTACSSLEQAGAMDSCLEEPKTVPEPVPEVESEGQDKPADGDAEIEDSAPMNGSMLNLNDDLDEDDKDLSPPPDTPEGIDWLSIPSSHLVHELEDEIVVGSAAGTTYPQAAEMAPRGRSGRPPKAQDKAIVKGVLLGIWRESDAVDEEDKHTVVGFMDARDRLRTRIQTINKAGQSIAAKYPIPPGPGGSWVTFDKIVFDDHLVNLDHHQVKEYIRIRFETQTPEETPEEKEERDKDAVRLACQRVLDHPPSETTQAVQIAYGKVVPETAQVPNRPEKRRRLAASATPNPVPDNLPGTRPTRILLGHWKQSSAAREEDKHAVYGILGANDMFRVKLMRESRDGKVVGGNFPNGPGALWIHWDDVDFDPHLRPLSRAEVKEYCRVRQRQMDLGEAPEDRRANEMKAVAEAQQRVTHLGPLLPTNKDGMLNMNPLAAGRKDSPAVNGNGPDDDYSLTTSGAAPHEPRQSRRDMGPRPRLSYPDADLRTTSRPGSDEALERTNSIARREVARVEAAQIRADMRAANTSREGSFSGNQKTQFQDNLSRLNKVWAAQEANRLKADGEGAKIYMGIKYERKQNGPFEGKLSCPLFDSSPRHRYASTTTTTWSFFFLCEDATCPHRRAKGPLLSVGPPAFAGRPALSQASPLFAALFSFEEVYGKRELF</sequence>
<evidence type="ECO:0000256" key="1">
    <source>
        <dbReference type="SAM" id="MobiDB-lite"/>
    </source>
</evidence>
<dbReference type="GO" id="GO:0000935">
    <property type="term" value="C:division septum"/>
    <property type="evidence" value="ECO:0007669"/>
    <property type="project" value="TreeGrafter"/>
</dbReference>
<protein>
    <recommendedName>
        <fullName evidence="2">Arrestin C-terminal-like domain-containing protein</fullName>
    </recommendedName>
</protein>
<evidence type="ECO:0000313" key="4">
    <source>
        <dbReference type="Proteomes" id="UP001217918"/>
    </source>
</evidence>
<dbReference type="Proteomes" id="UP001217918">
    <property type="component" value="Unassembled WGS sequence"/>
</dbReference>
<feature type="compositionally biased region" description="Basic and acidic residues" evidence="1">
    <location>
        <begin position="1296"/>
        <end position="1307"/>
    </location>
</feature>
<accession>A0AAD9I7B1</accession>
<dbReference type="SMART" id="SM01017">
    <property type="entry name" value="Arrestin_C"/>
    <property type="match status" value="1"/>
</dbReference>
<evidence type="ECO:0000259" key="2">
    <source>
        <dbReference type="SMART" id="SM01017"/>
    </source>
</evidence>
<dbReference type="GO" id="GO:0000917">
    <property type="term" value="P:division septum assembly"/>
    <property type="evidence" value="ECO:0007669"/>
    <property type="project" value="TreeGrafter"/>
</dbReference>
<dbReference type="EMBL" id="JAQQPM010000005">
    <property type="protein sequence ID" value="KAK2071950.1"/>
    <property type="molecule type" value="Genomic_DNA"/>
</dbReference>
<dbReference type="Pfam" id="PF12928">
    <property type="entry name" value="tRNA_int_end_N2"/>
    <property type="match status" value="1"/>
</dbReference>
<feature type="domain" description="Arrestin C-terminal-like" evidence="2">
    <location>
        <begin position="195"/>
        <end position="335"/>
    </location>
</feature>
<feature type="region of interest" description="Disordered" evidence="1">
    <location>
        <begin position="1107"/>
        <end position="1132"/>
    </location>
</feature>
<dbReference type="Pfam" id="PF02752">
    <property type="entry name" value="Arrestin_C"/>
    <property type="match status" value="1"/>
</dbReference>
<reference evidence="3" key="1">
    <citation type="journal article" date="2023" name="Mol. Plant Microbe Interact.">
        <title>Elucidating the Obligate Nature and Biological Capacity of an Invasive Fungal Corn Pathogen.</title>
        <authorList>
            <person name="MacCready J.S."/>
            <person name="Roggenkamp E.M."/>
            <person name="Gdanetz K."/>
            <person name="Chilvers M.I."/>
        </authorList>
    </citation>
    <scope>NUCLEOTIDE SEQUENCE</scope>
    <source>
        <strain evidence="3">PM02</strain>
    </source>
</reference>
<dbReference type="InterPro" id="IPR011022">
    <property type="entry name" value="Arrestin_C-like"/>
</dbReference>
<feature type="region of interest" description="Disordered" evidence="1">
    <location>
        <begin position="1246"/>
        <end position="1333"/>
    </location>
</feature>
<feature type="region of interest" description="Disordered" evidence="1">
    <location>
        <begin position="846"/>
        <end position="913"/>
    </location>
</feature>
<keyword evidence="4" id="KW-1185">Reference proteome</keyword>
<dbReference type="InterPro" id="IPR053060">
    <property type="entry name" value="Cytokinesis_Signaling_Reg"/>
</dbReference>
<gene>
    <name evidence="3" type="ORF">P8C59_006332</name>
</gene>
<proteinExistence type="predicted"/>
<dbReference type="PANTHER" id="PTHR36419:SF1">
    <property type="entry name" value="RHO1 GEF LOCALIZING PROTEIN 1"/>
    <property type="match status" value="1"/>
</dbReference>